<sequence length="273" mass="28848">MQSVELIDQWPVDNAATAVVARDGRIVGSHGDSGHRFALASVTKLLTAYAALIAIEEGVFELDDAAGPDGSTVRHLLAHASGFDFSEPKVRAEPGTRRIYSNIGFELLAETIVDRSGIPFAEYLHDGLLMPLGMGSTSLDGTPAAGATSTVGDLARFAAELQQPTLIDPGTLAAATTVVYPGLEGLLPGFGRQRPNDWGLGFEIRDDKDPHWTGRSSSPGTFGHFGQSGTFLWVDPDAGAACVALTDRDFGPWAAETWPEFTDAVLAELAAQP</sequence>
<evidence type="ECO:0000313" key="3">
    <source>
        <dbReference type="Proteomes" id="UP001209083"/>
    </source>
</evidence>
<dbReference type="InterPro" id="IPR012338">
    <property type="entry name" value="Beta-lactam/transpept-like"/>
</dbReference>
<dbReference type="Gene3D" id="3.40.710.10">
    <property type="entry name" value="DD-peptidase/beta-lactamase superfamily"/>
    <property type="match status" value="1"/>
</dbReference>
<dbReference type="Pfam" id="PF00144">
    <property type="entry name" value="Beta-lactamase"/>
    <property type="match status" value="1"/>
</dbReference>
<keyword evidence="3" id="KW-1185">Reference proteome</keyword>
<evidence type="ECO:0000259" key="1">
    <source>
        <dbReference type="Pfam" id="PF00144"/>
    </source>
</evidence>
<dbReference type="PANTHER" id="PTHR43283">
    <property type="entry name" value="BETA-LACTAMASE-RELATED"/>
    <property type="match status" value="1"/>
</dbReference>
<dbReference type="SUPFAM" id="SSF56601">
    <property type="entry name" value="beta-lactamase/transpeptidase-like"/>
    <property type="match status" value="1"/>
</dbReference>
<reference evidence="2 3" key="1">
    <citation type="submission" date="2023-05" db="EMBL/GenBank/DDBJ databases">
        <title>Lithophilousrod everest ZFBP1038 complete genpme.</title>
        <authorList>
            <person name="Tian M."/>
        </authorList>
    </citation>
    <scope>NUCLEOTIDE SEQUENCE [LARGE SCALE GENOMIC DNA]</scope>
    <source>
        <strain evidence="2 3">ZFBP1038</strain>
    </source>
</reference>
<accession>A0ABY8QV24</accession>
<evidence type="ECO:0000313" key="2">
    <source>
        <dbReference type="EMBL" id="WGW12086.1"/>
    </source>
</evidence>
<dbReference type="Proteomes" id="UP001209083">
    <property type="component" value="Chromosome"/>
</dbReference>
<dbReference type="InterPro" id="IPR050789">
    <property type="entry name" value="Diverse_Enzym_Activities"/>
</dbReference>
<dbReference type="EC" id="3.1.1.103" evidence="2"/>
<dbReference type="InterPro" id="IPR001466">
    <property type="entry name" value="Beta-lactam-related"/>
</dbReference>
<proteinExistence type="predicted"/>
<protein>
    <submittedName>
        <fullName evidence="2">Serine hydrolase domain-containing protein</fullName>
        <ecNumber evidence="2">3.1.1.103</ecNumber>
    </submittedName>
</protein>
<name>A0ABY8QV24_9MICO</name>
<dbReference type="PANTHER" id="PTHR43283:SF15">
    <property type="entry name" value="CONSERVED PROTEIN"/>
    <property type="match status" value="1"/>
</dbReference>
<organism evidence="2 3">
    <name type="scientific">Saxibacter everestensis</name>
    <dbReference type="NCBI Taxonomy" id="2909229"/>
    <lineage>
        <taxon>Bacteria</taxon>
        <taxon>Bacillati</taxon>
        <taxon>Actinomycetota</taxon>
        <taxon>Actinomycetes</taxon>
        <taxon>Micrococcales</taxon>
        <taxon>Brevibacteriaceae</taxon>
        <taxon>Saxibacter</taxon>
    </lineage>
</organism>
<gene>
    <name evidence="2" type="ORF">LWF01_18705</name>
</gene>
<dbReference type="EMBL" id="CP090958">
    <property type="protein sequence ID" value="WGW12086.1"/>
    <property type="molecule type" value="Genomic_DNA"/>
</dbReference>
<feature type="domain" description="Beta-lactamase-related" evidence="1">
    <location>
        <begin position="16"/>
        <end position="260"/>
    </location>
</feature>
<dbReference type="RefSeq" id="WP_349638884.1">
    <property type="nucleotide sequence ID" value="NZ_CP090958.1"/>
</dbReference>
<dbReference type="GO" id="GO:0016787">
    <property type="term" value="F:hydrolase activity"/>
    <property type="evidence" value="ECO:0007669"/>
    <property type="project" value="UniProtKB-KW"/>
</dbReference>
<keyword evidence="2" id="KW-0378">Hydrolase</keyword>